<dbReference type="Pfam" id="PF03951">
    <property type="entry name" value="Gln-synt_N"/>
    <property type="match status" value="1"/>
</dbReference>
<evidence type="ECO:0000256" key="10">
    <source>
        <dbReference type="ARBA" id="ARBA00030136"/>
    </source>
</evidence>
<feature type="domain" description="GS catalytic" evidence="18">
    <location>
        <begin position="108"/>
        <end position="443"/>
    </location>
</feature>
<reference evidence="19" key="1">
    <citation type="journal article" date="2021" name="PeerJ">
        <title>Extensive microbial diversity within the chicken gut microbiome revealed by metagenomics and culture.</title>
        <authorList>
            <person name="Gilroy R."/>
            <person name="Ravi A."/>
            <person name="Getino M."/>
            <person name="Pursley I."/>
            <person name="Horton D.L."/>
            <person name="Alikhan N.F."/>
            <person name="Baker D."/>
            <person name="Gharbi K."/>
            <person name="Hall N."/>
            <person name="Watson M."/>
            <person name="Adriaenssens E.M."/>
            <person name="Foster-Nyarko E."/>
            <person name="Jarju S."/>
            <person name="Secka A."/>
            <person name="Antonio M."/>
            <person name="Oren A."/>
            <person name="Chaudhuri R.R."/>
            <person name="La Ragione R."/>
            <person name="Hildebrand F."/>
            <person name="Pallen M.J."/>
        </authorList>
    </citation>
    <scope>NUCLEOTIDE SEQUENCE</scope>
    <source>
        <strain evidence="19">CHK185-5351</strain>
    </source>
</reference>
<evidence type="ECO:0000259" key="18">
    <source>
        <dbReference type="PROSITE" id="PS51987"/>
    </source>
</evidence>
<dbReference type="Proteomes" id="UP000823849">
    <property type="component" value="Unassembled WGS sequence"/>
</dbReference>
<evidence type="ECO:0000313" key="19">
    <source>
        <dbReference type="EMBL" id="HJC15190.1"/>
    </source>
</evidence>
<dbReference type="GO" id="GO:0006542">
    <property type="term" value="P:glutamine biosynthetic process"/>
    <property type="evidence" value="ECO:0007669"/>
    <property type="project" value="InterPro"/>
</dbReference>
<feature type="binding site" evidence="14">
    <location>
        <position position="133"/>
    </location>
    <ligand>
        <name>Mg(2+)</name>
        <dbReference type="ChEBI" id="CHEBI:18420"/>
        <label>1</label>
    </ligand>
</feature>
<feature type="binding site" evidence="13">
    <location>
        <begin position="246"/>
        <end position="248"/>
    </location>
    <ligand>
        <name>ATP</name>
        <dbReference type="ChEBI" id="CHEBI:30616"/>
    </ligand>
</feature>
<dbReference type="InterPro" id="IPR014746">
    <property type="entry name" value="Gln_synth/guanido_kin_cat_dom"/>
</dbReference>
<evidence type="ECO:0000256" key="15">
    <source>
        <dbReference type="PROSITE-ProRule" id="PRU01330"/>
    </source>
</evidence>
<feature type="binding site" evidence="12">
    <location>
        <position position="297"/>
    </location>
    <ligand>
        <name>L-glutamate</name>
        <dbReference type="ChEBI" id="CHEBI:29985"/>
    </ligand>
</feature>
<dbReference type="PROSITE" id="PS51987">
    <property type="entry name" value="GS_CATALYTIC"/>
    <property type="match status" value="1"/>
</dbReference>
<feature type="binding site" evidence="14">
    <location>
        <position position="131"/>
    </location>
    <ligand>
        <name>Mg(2+)</name>
        <dbReference type="ChEBI" id="CHEBI:18420"/>
        <label>1</label>
    </ligand>
</feature>
<dbReference type="PANTHER" id="PTHR43785:SF12">
    <property type="entry name" value="TYPE-1 GLUTAMINE SYNTHETASE 2"/>
    <property type="match status" value="1"/>
</dbReference>
<evidence type="ECO:0000256" key="13">
    <source>
        <dbReference type="PIRSR" id="PIRSR604809-2"/>
    </source>
</evidence>
<dbReference type="Gene3D" id="3.10.20.70">
    <property type="entry name" value="Glutamine synthetase, N-terminal domain"/>
    <property type="match status" value="1"/>
</dbReference>
<feature type="binding site" evidence="14">
    <location>
        <position position="188"/>
    </location>
    <ligand>
        <name>Mg(2+)</name>
        <dbReference type="ChEBI" id="CHEBI:18420"/>
        <label>1</label>
    </ligand>
</feature>
<keyword evidence="9 13" id="KW-0067">ATP-binding</keyword>
<dbReference type="Pfam" id="PF00120">
    <property type="entry name" value="Gln-synt_C"/>
    <property type="match status" value="1"/>
</dbReference>
<keyword evidence="5" id="KW-0963">Cytoplasm</keyword>
<dbReference type="GO" id="GO:0004356">
    <property type="term" value="F:glutamine synthetase activity"/>
    <property type="evidence" value="ECO:0007669"/>
    <property type="project" value="UniProtKB-EC"/>
</dbReference>
<reference evidence="19" key="2">
    <citation type="submission" date="2021-04" db="EMBL/GenBank/DDBJ databases">
        <authorList>
            <person name="Gilroy R."/>
        </authorList>
    </citation>
    <scope>NUCLEOTIDE SEQUENCE</scope>
    <source>
        <strain evidence="19">CHK185-5351</strain>
    </source>
</reference>
<evidence type="ECO:0000256" key="11">
    <source>
        <dbReference type="ARBA" id="ARBA00030668"/>
    </source>
</evidence>
<evidence type="ECO:0000256" key="4">
    <source>
        <dbReference type="ARBA" id="ARBA00021364"/>
    </source>
</evidence>
<protein>
    <recommendedName>
        <fullName evidence="4">Glutamine synthetase</fullName>
        <ecNumber evidence="3">6.3.1.2</ecNumber>
    </recommendedName>
    <alternativeName>
        <fullName evidence="11">Glutamate--ammonia ligase</fullName>
    </alternativeName>
    <alternativeName>
        <fullName evidence="10">Glutamine synthetase I alpha</fullName>
    </alternativeName>
</protein>
<feature type="binding site" evidence="14">
    <location>
        <position position="244"/>
    </location>
    <ligand>
        <name>Mg(2+)</name>
        <dbReference type="ChEBI" id="CHEBI:18420"/>
        <label>1</label>
    </ligand>
</feature>
<dbReference type="SUPFAM" id="SSF54368">
    <property type="entry name" value="Glutamine synthetase, N-terminal domain"/>
    <property type="match status" value="1"/>
</dbReference>
<evidence type="ECO:0000313" key="20">
    <source>
        <dbReference type="Proteomes" id="UP000823849"/>
    </source>
</evidence>
<dbReference type="SMART" id="SM01230">
    <property type="entry name" value="Gln-synt_C"/>
    <property type="match status" value="1"/>
</dbReference>
<comment type="similarity">
    <text evidence="2 15 16">Belongs to the glutamine synthetase family.</text>
</comment>
<dbReference type="SUPFAM" id="SSF55931">
    <property type="entry name" value="Glutamine synthetase/guanido kinase"/>
    <property type="match status" value="1"/>
</dbReference>
<evidence type="ECO:0000256" key="9">
    <source>
        <dbReference type="ARBA" id="ARBA00022840"/>
    </source>
</evidence>
<evidence type="ECO:0000256" key="3">
    <source>
        <dbReference type="ARBA" id="ARBA00012937"/>
    </source>
</evidence>
<dbReference type="InterPro" id="IPR008146">
    <property type="entry name" value="Gln_synth_cat_dom"/>
</dbReference>
<dbReference type="NCBIfam" id="TIGR00653">
    <property type="entry name" value="GlnA"/>
    <property type="match status" value="1"/>
</dbReference>
<dbReference type="EC" id="6.3.1.2" evidence="3"/>
<feature type="binding site" evidence="14">
    <location>
        <position position="332"/>
    </location>
    <ligand>
        <name>Mg(2+)</name>
        <dbReference type="ChEBI" id="CHEBI:18420"/>
        <label>1</label>
    </ligand>
</feature>
<dbReference type="EMBL" id="DWWU01000021">
    <property type="protein sequence ID" value="HJC15190.1"/>
    <property type="molecule type" value="Genomic_DNA"/>
</dbReference>
<feature type="binding site" evidence="13">
    <location>
        <position position="315"/>
    </location>
    <ligand>
        <name>ATP</name>
        <dbReference type="ChEBI" id="CHEBI:30616"/>
    </ligand>
</feature>
<evidence type="ECO:0000256" key="1">
    <source>
        <dbReference type="ARBA" id="ARBA00004496"/>
    </source>
</evidence>
<comment type="subcellular location">
    <subcellularLocation>
        <location evidence="1">Cytoplasm</location>
    </subcellularLocation>
</comment>
<feature type="binding site" evidence="12">
    <location>
        <position position="315"/>
    </location>
    <ligand>
        <name>L-glutamate</name>
        <dbReference type="ChEBI" id="CHEBI:29985"/>
    </ligand>
</feature>
<evidence type="ECO:0000256" key="12">
    <source>
        <dbReference type="PIRSR" id="PIRSR604809-1"/>
    </source>
</evidence>
<sequence>MAKYTKSQILEIAEEEDVEFIRLQFTDMSGTMKNMAITAGQLEHALDNKCTFDGSAFEGFAGVEESDMYLHPDPDTFAILPWRPQQGKVARMICDVYDQNGKKYAGSSRTILQNVLEQAAAQGIEAQAAPECEFFLFHTDEDGMPTVTTHDKAGYLDLGPLDLGENARRDMVLTLEELGIGVKSSFHEVASGQHELDFLPTSALCSADQIMTFKFAVRMIAKRHGLHATFMPKPKTGVHGSGMHLHFSLEKDGRDLFRDDSDPMGLSKEAYSFIGGIMEHIRGITAISNPLVNSYKRLVPGFSAPVYVAWSGRNRSSLIRIPDSHDGLTRIELRSPDPSANPYLVLAVCLAAGLDGIRRKVLPPEPVTENIFEMSDREKADRGISMLPSDLGEAVSALEQDSFLRNVLGETFASQYIEARKQEWAEYIPQVSSWEIERYLHRI</sequence>
<accession>A0A9D2SM43</accession>
<keyword evidence="7 14" id="KW-0479">Metal-binding</keyword>
<dbReference type="InterPro" id="IPR036651">
    <property type="entry name" value="Gln_synt_N_sf"/>
</dbReference>
<dbReference type="InterPro" id="IPR004809">
    <property type="entry name" value="Gln_synth_I"/>
</dbReference>
<organism evidence="19 20">
    <name type="scientific">Candidatus Fusicatenibacter intestinigallinarum</name>
    <dbReference type="NCBI Taxonomy" id="2838598"/>
    <lineage>
        <taxon>Bacteria</taxon>
        <taxon>Bacillati</taxon>
        <taxon>Bacillota</taxon>
        <taxon>Clostridia</taxon>
        <taxon>Lachnospirales</taxon>
        <taxon>Lachnospiraceae</taxon>
        <taxon>Fusicatenibacter</taxon>
    </lineage>
</organism>
<keyword evidence="14" id="KW-0460">Magnesium</keyword>
<name>A0A9D2SM43_9FIRM</name>
<evidence type="ECO:0000256" key="6">
    <source>
        <dbReference type="ARBA" id="ARBA00022598"/>
    </source>
</evidence>
<gene>
    <name evidence="19" type="primary">glnA</name>
    <name evidence="19" type="ORF">H9705_05100</name>
</gene>
<keyword evidence="6 19" id="KW-0436">Ligase</keyword>
<comment type="caution">
    <text evidence="19">The sequence shown here is derived from an EMBL/GenBank/DDBJ whole genome shotgun (WGS) entry which is preliminary data.</text>
</comment>
<dbReference type="PROSITE" id="PS51986">
    <property type="entry name" value="GS_BETA_GRASP"/>
    <property type="match status" value="1"/>
</dbReference>
<dbReference type="GO" id="GO:0005524">
    <property type="term" value="F:ATP binding"/>
    <property type="evidence" value="ECO:0007669"/>
    <property type="project" value="UniProtKB-KW"/>
</dbReference>
<dbReference type="InterPro" id="IPR008147">
    <property type="entry name" value="Gln_synt_N"/>
</dbReference>
<feature type="binding site" evidence="14">
    <location>
        <position position="195"/>
    </location>
    <ligand>
        <name>Mg(2+)</name>
        <dbReference type="ChEBI" id="CHEBI:18420"/>
        <label>1</label>
    </ligand>
</feature>
<comment type="cofactor">
    <cofactor evidence="14">
        <name>Mg(2+)</name>
        <dbReference type="ChEBI" id="CHEBI:18420"/>
    </cofactor>
    <text evidence="14">Binds 2 Mg(2+) ions per subunit.</text>
</comment>
<dbReference type="PANTHER" id="PTHR43785">
    <property type="entry name" value="GAMMA-GLUTAMYLPUTRESCINE SYNTHETASE"/>
    <property type="match status" value="1"/>
</dbReference>
<evidence type="ECO:0000256" key="16">
    <source>
        <dbReference type="RuleBase" id="RU000384"/>
    </source>
</evidence>
<dbReference type="Gene3D" id="3.30.590.10">
    <property type="entry name" value="Glutamine synthetase/guanido kinase, catalytic domain"/>
    <property type="match status" value="1"/>
</dbReference>
<evidence type="ECO:0000259" key="17">
    <source>
        <dbReference type="PROSITE" id="PS51986"/>
    </source>
</evidence>
<dbReference type="GO" id="GO:0046872">
    <property type="term" value="F:metal ion binding"/>
    <property type="evidence" value="ECO:0007669"/>
    <property type="project" value="UniProtKB-KW"/>
</dbReference>
<evidence type="ECO:0000256" key="2">
    <source>
        <dbReference type="ARBA" id="ARBA00009897"/>
    </source>
</evidence>
<evidence type="ECO:0000256" key="8">
    <source>
        <dbReference type="ARBA" id="ARBA00022741"/>
    </source>
</evidence>
<evidence type="ECO:0000256" key="5">
    <source>
        <dbReference type="ARBA" id="ARBA00022490"/>
    </source>
</evidence>
<feature type="domain" description="GS beta-grasp" evidence="17">
    <location>
        <begin position="16"/>
        <end position="101"/>
    </location>
</feature>
<feature type="binding site" evidence="12">
    <location>
        <position position="334"/>
    </location>
    <ligand>
        <name>L-glutamate</name>
        <dbReference type="ChEBI" id="CHEBI:29985"/>
    </ligand>
</feature>
<proteinExistence type="inferred from homology"/>
<evidence type="ECO:0000256" key="7">
    <source>
        <dbReference type="ARBA" id="ARBA00022723"/>
    </source>
</evidence>
<dbReference type="AlphaFoldDB" id="A0A9D2SM43"/>
<dbReference type="GO" id="GO:0005737">
    <property type="term" value="C:cytoplasm"/>
    <property type="evidence" value="ECO:0007669"/>
    <property type="project" value="UniProtKB-SubCell"/>
</dbReference>
<keyword evidence="8 13" id="KW-0547">Nucleotide-binding</keyword>
<evidence type="ECO:0000256" key="14">
    <source>
        <dbReference type="PIRSR" id="PIRSR604809-3"/>
    </source>
</evidence>